<evidence type="ECO:0000313" key="4">
    <source>
        <dbReference type="Proteomes" id="UP000192257"/>
    </source>
</evidence>
<sequence length="366" mass="41162">MTDKGREQSPIAERPANLSDIARIKTTRSVSGSALPTVDLDPTTLQLLEENESMLYEINRLQRELRTSQEEVSKLNTIITSQQEEVAAMREKLNDANTHARDASGRIINYKVECERLTGENTRLAREYAEVCAELEQHTEKIRHDTNGMRPDTARGLANAQIRQFHREMIGLFPSVQHVVHSLRRSIPASSADTERVLESVRKERHELQRLADTVRRMGGGWERNNNNNNNKNNKKNEEENNEMGGNETEREKERDVLARAQKGEELDAPGDLAVLIRWMIVEALDAGITSTRGNLTLFENAINTDPNSPVSSSTNKGRNNNNGTTSNTNSNNNNRNNTPTPSEERGGVSRWAKGAARRFMGDPKK</sequence>
<organism evidence="3 4">
    <name type="scientific">Trypanosoma theileri</name>
    <dbReference type="NCBI Taxonomy" id="67003"/>
    <lineage>
        <taxon>Eukaryota</taxon>
        <taxon>Discoba</taxon>
        <taxon>Euglenozoa</taxon>
        <taxon>Kinetoplastea</taxon>
        <taxon>Metakinetoplastina</taxon>
        <taxon>Trypanosomatida</taxon>
        <taxon>Trypanosomatidae</taxon>
        <taxon>Trypanosoma</taxon>
    </lineage>
</organism>
<accession>A0A1X0NI84</accession>
<dbReference type="GeneID" id="39990079"/>
<keyword evidence="4" id="KW-1185">Reference proteome</keyword>
<feature type="coiled-coil region" evidence="1">
    <location>
        <begin position="51"/>
        <end position="141"/>
    </location>
</feature>
<dbReference type="RefSeq" id="XP_028878367.1">
    <property type="nucleotide sequence ID" value="XM_029030299.1"/>
</dbReference>
<evidence type="ECO:0000256" key="1">
    <source>
        <dbReference type="SAM" id="Coils"/>
    </source>
</evidence>
<feature type="compositionally biased region" description="Polar residues" evidence="2">
    <location>
        <begin position="302"/>
        <end position="311"/>
    </location>
</feature>
<keyword evidence="1" id="KW-0175">Coiled coil</keyword>
<dbReference type="VEuPathDB" id="TriTrypDB:TM35_000461200"/>
<dbReference type="AlphaFoldDB" id="A0A1X0NI84"/>
<evidence type="ECO:0000313" key="3">
    <source>
        <dbReference type="EMBL" id="ORC84301.1"/>
    </source>
</evidence>
<comment type="caution">
    <text evidence="3">The sequence shown here is derived from an EMBL/GenBank/DDBJ whole genome shotgun (WGS) entry which is preliminary data.</text>
</comment>
<dbReference type="OrthoDB" id="247205at2759"/>
<feature type="region of interest" description="Disordered" evidence="2">
    <location>
        <begin position="301"/>
        <end position="366"/>
    </location>
</feature>
<name>A0A1X0NI84_9TRYP</name>
<feature type="region of interest" description="Disordered" evidence="2">
    <location>
        <begin position="213"/>
        <end position="255"/>
    </location>
</feature>
<gene>
    <name evidence="3" type="ORF">TM35_000461200</name>
</gene>
<proteinExistence type="predicted"/>
<protein>
    <submittedName>
        <fullName evidence="3">Uncharacterized protein</fullName>
    </submittedName>
</protein>
<evidence type="ECO:0000256" key="2">
    <source>
        <dbReference type="SAM" id="MobiDB-lite"/>
    </source>
</evidence>
<dbReference type="EMBL" id="NBCO01000046">
    <property type="protein sequence ID" value="ORC84301.1"/>
    <property type="molecule type" value="Genomic_DNA"/>
</dbReference>
<feature type="compositionally biased region" description="Low complexity" evidence="2">
    <location>
        <begin position="312"/>
        <end position="342"/>
    </location>
</feature>
<dbReference type="Proteomes" id="UP000192257">
    <property type="component" value="Unassembled WGS sequence"/>
</dbReference>
<reference evidence="3 4" key="1">
    <citation type="submission" date="2017-03" db="EMBL/GenBank/DDBJ databases">
        <title>An alternative strategy for trypanosome survival in the mammalian bloodstream revealed through genome and transcriptome analysis of the ubiquitous bovine parasite Trypanosoma (Megatrypanum) theileri.</title>
        <authorList>
            <person name="Kelly S."/>
            <person name="Ivens A."/>
            <person name="Mott A."/>
            <person name="O'Neill E."/>
            <person name="Emms D."/>
            <person name="Macleod O."/>
            <person name="Voorheis P."/>
            <person name="Matthews J."/>
            <person name="Matthews K."/>
            <person name="Carrington M."/>
        </authorList>
    </citation>
    <scope>NUCLEOTIDE SEQUENCE [LARGE SCALE GENOMIC DNA]</scope>
    <source>
        <strain evidence="3">Edinburgh</strain>
    </source>
</reference>